<dbReference type="InterPro" id="IPR041581">
    <property type="entry name" value="Glyoxalase_6"/>
</dbReference>
<dbReference type="SUPFAM" id="SSF54593">
    <property type="entry name" value="Glyoxalase/Bleomycin resistance protein/Dihydroxybiphenyl dioxygenase"/>
    <property type="match status" value="2"/>
</dbReference>
<organism evidence="2 3">
    <name type="scientific">Catellatospora citrea</name>
    <dbReference type="NCBI Taxonomy" id="53366"/>
    <lineage>
        <taxon>Bacteria</taxon>
        <taxon>Bacillati</taxon>
        <taxon>Actinomycetota</taxon>
        <taxon>Actinomycetes</taxon>
        <taxon>Micromonosporales</taxon>
        <taxon>Micromonosporaceae</taxon>
        <taxon>Catellatospora</taxon>
    </lineage>
</organism>
<dbReference type="PANTHER" id="PTHR35908:SF1">
    <property type="entry name" value="CONSERVED PROTEIN"/>
    <property type="match status" value="1"/>
</dbReference>
<evidence type="ECO:0000313" key="2">
    <source>
        <dbReference type="EMBL" id="GIF99767.1"/>
    </source>
</evidence>
<dbReference type="EMBL" id="BONH01000023">
    <property type="protein sequence ID" value="GIF99767.1"/>
    <property type="molecule type" value="Genomic_DNA"/>
</dbReference>
<dbReference type="Proteomes" id="UP000659904">
    <property type="component" value="Unassembled WGS sequence"/>
</dbReference>
<dbReference type="AlphaFoldDB" id="A0A8J3KB56"/>
<dbReference type="RefSeq" id="WP_120320041.1">
    <property type="nucleotide sequence ID" value="NZ_BONH01000023.1"/>
</dbReference>
<keyword evidence="3" id="KW-1185">Reference proteome</keyword>
<dbReference type="PANTHER" id="PTHR35908">
    <property type="entry name" value="HYPOTHETICAL FUSION PROTEIN"/>
    <property type="match status" value="1"/>
</dbReference>
<protein>
    <recommendedName>
        <fullName evidence="1">VOC domain-containing protein</fullName>
    </recommendedName>
</protein>
<dbReference type="Pfam" id="PF18029">
    <property type="entry name" value="Glyoxalase_6"/>
    <property type="match status" value="2"/>
</dbReference>
<dbReference type="InterPro" id="IPR029068">
    <property type="entry name" value="Glyas_Bleomycin-R_OHBP_Dase"/>
</dbReference>
<evidence type="ECO:0000313" key="3">
    <source>
        <dbReference type="Proteomes" id="UP000659904"/>
    </source>
</evidence>
<proteinExistence type="predicted"/>
<reference evidence="2 3" key="1">
    <citation type="submission" date="2021-01" db="EMBL/GenBank/DDBJ databases">
        <title>Whole genome shotgun sequence of Catellatospora citrea NBRC 14495.</title>
        <authorList>
            <person name="Komaki H."/>
            <person name="Tamura T."/>
        </authorList>
    </citation>
    <scope>NUCLEOTIDE SEQUENCE [LARGE SCALE GENOMIC DNA]</scope>
    <source>
        <strain evidence="2 3">NBRC 14495</strain>
    </source>
</reference>
<name>A0A8J3KB56_9ACTN</name>
<dbReference type="InterPro" id="IPR037523">
    <property type="entry name" value="VOC_core"/>
</dbReference>
<feature type="domain" description="VOC" evidence="1">
    <location>
        <begin position="4"/>
        <end position="117"/>
    </location>
</feature>
<dbReference type="Gene3D" id="3.10.180.10">
    <property type="entry name" value="2,3-Dihydroxybiphenyl 1,2-Dioxygenase, domain 1"/>
    <property type="match status" value="2"/>
</dbReference>
<comment type="caution">
    <text evidence="2">The sequence shown here is derived from an EMBL/GenBank/DDBJ whole genome shotgun (WGS) entry which is preliminary data.</text>
</comment>
<dbReference type="CDD" id="cd06587">
    <property type="entry name" value="VOC"/>
    <property type="match status" value="1"/>
</dbReference>
<evidence type="ECO:0000259" key="1">
    <source>
        <dbReference type="PROSITE" id="PS51819"/>
    </source>
</evidence>
<dbReference type="PROSITE" id="PS51819">
    <property type="entry name" value="VOC"/>
    <property type="match status" value="1"/>
</dbReference>
<accession>A0A8J3KB56</accession>
<gene>
    <name evidence="2" type="ORF">Cci01nite_48610</name>
</gene>
<sequence length="235" mass="25098">MIGTLRTVVLDAPDIKSLAAFYADVAGLDEHYADDEWITLNAADGTRLGFQRAPDHVPPRWPDPAFPQQLHLDLRVPDMAAAVEHAVKLGATRLPGGGETFTVLADPAGHPFCLCQSDGDSTTIADVAIDCASAGPLARFYSELLGLPVTWEGEGGAMISTEGRLPVIFQEIADHRAPRWPDPAHPQQLHLDVEVADVDAAEAAVLALGGVRLSGGGDNWRVYADPVGHPFCLVW</sequence>